<evidence type="ECO:0000313" key="3">
    <source>
        <dbReference type="Proteomes" id="UP000698800"/>
    </source>
</evidence>
<dbReference type="OrthoDB" id="5337894at2759"/>
<name>A0A9P8L1J9_9PEZI</name>
<dbReference type="AlphaFoldDB" id="A0A9P8L1J9"/>
<feature type="region of interest" description="Disordered" evidence="1">
    <location>
        <begin position="684"/>
        <end position="718"/>
    </location>
</feature>
<evidence type="ECO:0000256" key="1">
    <source>
        <dbReference type="SAM" id="MobiDB-lite"/>
    </source>
</evidence>
<keyword evidence="3" id="KW-1185">Reference proteome</keyword>
<protein>
    <submittedName>
        <fullName evidence="2">Uncharacterized protein</fullName>
    </submittedName>
</protein>
<organism evidence="2 3">
    <name type="scientific">Glutinoglossum americanum</name>
    <dbReference type="NCBI Taxonomy" id="1670608"/>
    <lineage>
        <taxon>Eukaryota</taxon>
        <taxon>Fungi</taxon>
        <taxon>Dikarya</taxon>
        <taxon>Ascomycota</taxon>
        <taxon>Pezizomycotina</taxon>
        <taxon>Geoglossomycetes</taxon>
        <taxon>Geoglossales</taxon>
        <taxon>Geoglossaceae</taxon>
        <taxon>Glutinoglossum</taxon>
    </lineage>
</organism>
<sequence>MCAHTCAGLEDITPNSFQHLDEHPLLETKAGDHLNVSSDHLLRPPDDTETALSISKNDLGLAEINLLAIVRGCETEDLLESEIKALEDRIERIRTRQAHYCHDLYYKATSMVRVQRNRLNRENPRLCPHDFRMQRPYSSRLPTPLEAKSYAKEDLLEQDKAPFTIRRPDNQREFLHTLRDPLNDEHRLLEQSAYDATLRDPAEIISKPLRLTSLRALAAERGIRRAALQLALRSFATNEEQRYSGESVYRCVPLPKPKQTLQNPALPTAETLYLHESDPFAYTQSAVKLQTEQGWLAQLVESEERVQDNLPSICGIGLASGAQLQRGSVLRGKLESLGRQLMAIGWTLVYEVSEQDITHHISMEMGVAGLAVIPKMLKNKPTKEHLIKIAEAWQAGFDSILRPGTRNQDMEVLLRDHQDIVNIPLSESERIALRALATAPPPPSISTIRITHNHSLMGFRAGRQFAQIRSHLNAKIFEKKIREYNRAVRAGFNRTREGVAELFPRFATAHFQTSKDIAKPLTAGLPMPLNEREVVGLVRAQVVRENSEDKRHKKLDLTQLWSFADRLPPTRRDKVYFSMERWPPKPDAEAPSRRSPKNVNVYGAVGYRDLRASHNKPTFRLPPEEVGISLVPEASREVAGHRADSTTRSNSTAGTRFTACSLGRALAKADTEITCPSTICIPEKRGPPDHLLGKPGKGPKPTTPFPYTEKWLEGNEVG</sequence>
<accession>A0A9P8L1J9</accession>
<dbReference type="EMBL" id="JAGHQL010000039">
    <property type="protein sequence ID" value="KAH0543117.1"/>
    <property type="molecule type" value="Genomic_DNA"/>
</dbReference>
<gene>
    <name evidence="2" type="ORF">FGG08_002543</name>
</gene>
<proteinExistence type="predicted"/>
<reference evidence="2" key="1">
    <citation type="submission" date="2021-03" db="EMBL/GenBank/DDBJ databases">
        <title>Comparative genomics and phylogenomic investigation of the class Geoglossomycetes provide insights into ecological specialization and systematics.</title>
        <authorList>
            <person name="Melie T."/>
            <person name="Pirro S."/>
            <person name="Miller A.N."/>
            <person name="Quandt A."/>
        </authorList>
    </citation>
    <scope>NUCLEOTIDE SEQUENCE</scope>
    <source>
        <strain evidence="2">GBOQ0MN5Z8</strain>
    </source>
</reference>
<comment type="caution">
    <text evidence="2">The sequence shown here is derived from an EMBL/GenBank/DDBJ whole genome shotgun (WGS) entry which is preliminary data.</text>
</comment>
<dbReference type="Proteomes" id="UP000698800">
    <property type="component" value="Unassembled WGS sequence"/>
</dbReference>
<evidence type="ECO:0000313" key="2">
    <source>
        <dbReference type="EMBL" id="KAH0543117.1"/>
    </source>
</evidence>